<dbReference type="AlphaFoldDB" id="A0AAJ8E490"/>
<dbReference type="KEGG" id="ang:An14g06080"/>
<reference evidence="3" key="2">
    <citation type="submission" date="2025-08" db="UniProtKB">
        <authorList>
            <consortium name="RefSeq"/>
        </authorList>
    </citation>
    <scope>IDENTIFICATION</scope>
</reference>
<name>A0AAJ8E490_ASPNG</name>
<keyword evidence="2" id="KW-0812">Transmembrane</keyword>
<evidence type="ECO:0000256" key="1">
    <source>
        <dbReference type="SAM" id="MobiDB-lite"/>
    </source>
</evidence>
<keyword evidence="2" id="KW-1133">Transmembrane helix</keyword>
<gene>
    <name evidence="3" type="ORF">An14g06080</name>
</gene>
<dbReference type="GeneID" id="84593045"/>
<feature type="transmembrane region" description="Helical" evidence="2">
    <location>
        <begin position="41"/>
        <end position="58"/>
    </location>
</feature>
<dbReference type="VEuPathDB" id="FungiDB:An14g06080"/>
<evidence type="ECO:0000313" key="3">
    <source>
        <dbReference type="RefSeq" id="XP_059606442.1"/>
    </source>
</evidence>
<feature type="region of interest" description="Disordered" evidence="1">
    <location>
        <begin position="128"/>
        <end position="152"/>
    </location>
</feature>
<proteinExistence type="predicted"/>
<protein>
    <submittedName>
        <fullName evidence="3">Uncharacterized protein</fullName>
    </submittedName>
</protein>
<evidence type="ECO:0000256" key="2">
    <source>
        <dbReference type="SAM" id="Phobius"/>
    </source>
</evidence>
<accession>A0AAJ8E490</accession>
<sequence length="282" mass="30573">MRLKFRPRDRHAAGRSRICRGLVACAEVAYFSRQGGREDRLLFTVVLCCCCGFVYQFGVHSAGDILAFYGSGPKCNQGPNICINFGTKVHGALVCTIPYRLQRNRKAYSRRKATPAEKRKKLKIRARPSRHGTVYSRSSAPRARDGENSAGESASVGTVREIVLSPPCRVAYIEVSICQYDRTLSPQSIYAFEPLTPSGALSAAPGLAPAPGRVYPMVVNAMQVVAQDALEYCDSSRPDRLTPPRATEIATFPVADCVGVLTPGKAEFLLGDSLGTGPTDLN</sequence>
<reference evidence="3" key="1">
    <citation type="submission" date="2025-02" db="EMBL/GenBank/DDBJ databases">
        <authorList>
            <consortium name="NCBI Genome Project"/>
        </authorList>
    </citation>
    <scope>NUCLEOTIDE SEQUENCE</scope>
</reference>
<dbReference type="RefSeq" id="XP_059606442.1">
    <property type="nucleotide sequence ID" value="XM_059744335.1"/>
</dbReference>
<organism evidence="3">
    <name type="scientific">Aspergillus niger</name>
    <dbReference type="NCBI Taxonomy" id="5061"/>
    <lineage>
        <taxon>Eukaryota</taxon>
        <taxon>Fungi</taxon>
        <taxon>Dikarya</taxon>
        <taxon>Ascomycota</taxon>
        <taxon>Pezizomycotina</taxon>
        <taxon>Eurotiomycetes</taxon>
        <taxon>Eurotiomycetidae</taxon>
        <taxon>Eurotiales</taxon>
        <taxon>Aspergillaceae</taxon>
        <taxon>Aspergillus</taxon>
        <taxon>Aspergillus subgen. Circumdati</taxon>
    </lineage>
</organism>
<keyword evidence="2" id="KW-0472">Membrane</keyword>